<dbReference type="PROSITE" id="PS00383">
    <property type="entry name" value="TYR_PHOSPHATASE_1"/>
    <property type="match status" value="1"/>
</dbReference>
<evidence type="ECO:0000256" key="11">
    <source>
        <dbReference type="SAM" id="SignalP"/>
    </source>
</evidence>
<feature type="region of interest" description="Disordered" evidence="9">
    <location>
        <begin position="46"/>
        <end position="69"/>
    </location>
</feature>
<feature type="region of interest" description="Disordered" evidence="9">
    <location>
        <begin position="1134"/>
        <end position="1203"/>
    </location>
</feature>
<feature type="compositionally biased region" description="Polar residues" evidence="9">
    <location>
        <begin position="1134"/>
        <end position="1150"/>
    </location>
</feature>
<evidence type="ECO:0000256" key="10">
    <source>
        <dbReference type="SAM" id="Phobius"/>
    </source>
</evidence>
<dbReference type="SMART" id="SM00404">
    <property type="entry name" value="PTPc_motif"/>
    <property type="match status" value="1"/>
</dbReference>
<feature type="compositionally biased region" description="Basic and acidic residues" evidence="9">
    <location>
        <begin position="623"/>
        <end position="633"/>
    </location>
</feature>
<dbReference type="InterPro" id="IPR000242">
    <property type="entry name" value="PTP_cat"/>
</dbReference>
<sequence>MFRKNQNGLAVLFCIACVTLCQSVSAATYYRSRYYKTYAPAKAATKDSGSIFPHPSRHGSATSTSSTTAREAFQREMYPARNIETKRQTSTTKFYQPIPTMKLVKPTPWPDIKKNTVTQKPNLMTQPLKVNEATLKTLTGNSTTTFKADDVNMTKGSLRYTASPDYKPNFKITSAQHNASKINPESRIFASPSLASSRSTAPITQYFTSAKQKHKNNQDDIKTTILFKRDNFEDSPNTPSTNKLFSFSQPTHDSNTQLPSIDNKGDKMESTPPQNTFVTKDNFKQSVTEASDIFPTFSDSVRGNGKTTQSKDGFRAETKDSTSKNTKSKTLKPTLNIEHTEISWYERRSSTGHRIVTSGSTDVTQDSKSERQSSSGLRVVTSGSTDVTQVSKSERQNSSGLRVVTSGSTDVTQDSKSERQSSSGLRVVTSGSTDVTQVSKSERQSSSGLRVVTSGSTDVTQVSKSERQNSSGLRVVTSGSTDVTQVSKSERQNSSGLVVISGSTDVTQVSKSLRNFSNERDVSTLSYKIPSRSEPHRVITAHSKDIMSSSSSTPEVNENKLNKWEIKTQKSLEGRTHSKSSATLNPLENVGNKFSRTGETFTSSQQSQVDTNVISRLTTATVRSEEVTTRERSTPTSATLKTTSTTTPLINTSTRLETEDFNNGKNNRDKSRLPDRKETQTTIGSNRHGGDTTTATTKTSGELSQHSAPPSFSTPLNTTTSKVNNKLASSTGQYKLASSTGHYKLANSTGQYKLTNSTGQYSRSTHTRLTIPFSWPGDTSVNKALEDDGSRSLNRTFGQTSISTSKSTTQAHTNATILPVISSTITAMNSSLSDKLIITTVRSVWHDKNFYELKLKEYFKALEKVYKNTSAVPEEKSTNVPLSQSSSDKFQVATDASTTTDDSNKEIKTQPFRKDELEGTWNNNNINDDKNLERDVSSSFKYKMSPGPNFKSNMEHYSGITSPETSSESKFYTSVESIATTNSVTSPDNLGTQLLQSTAKFNLKVTDTSEIPSNIPVTRAMLVDEKILPSVTNSVDKSIKVIPKNIKGESATLKVSNTPADLAKSTFSLPKVSETFTPIHTRKIFAIPTDSLRSRDPKKAPELSTLSFLEMKGNNMTTWTKPMASTPIRLVAETSTSTPENLLTPTSPNSPERKTTAAASSTIQSTTPSSKSKPITLENSEATASTSHSKFEPSSTVSKIVKKPTSLHNRAATVPTTSLKTKLSSATFSNCTTTATTTPETTWTFSNVFNKSLTLTTSSPLTHETSKTTSEIATKTSITSKTLETKPSISSLAPTTTRSTTTSAQTTEVITSTSAVPSEPSTAIFTLLTKLSQLNTTKILNITQVITTETTAIKTELSVTDQIKTDSSTKSEAFTTQLSPKTEAFTTQLSPKTEAFTTQLSPKTETFKTEKSTQSQAITQTSTNQVSLKIDSVTTESFKTSNTPFTNMQAITNEPFTTISEKTTAPSTANLPRIKSIYFQTLLETTEKSSFLPYTTNTIFITTPQPTSLPDSTESTSTSTSTSQPDSTESIITHHDTTESIITQPDTTESIITRPDTTGSIITSPLPTPQPDTTESIITQPDTTESIITQPDTTESIITSPLPTPQPDTTESIITQPDTTKSIITTSLSTPQEVLHIGSPCSPTRDRCSMFVNDTVCLEYKCTCTWYAYPVFNVTCKKYSTEDFTQVRILKVTNDSILLQLPTIMSPDHRNVLDTEIAWSSPSFSTSVWTRMSTYHLTSLVPGTVYTIKVQIVMKSHQDNSRTLQVDFPLLSAMTDPPEVGEMYGDTGQDGILTFRPPGGHFDGCAASVVELDWFNQSVGHTQWTNFNCTHLNIDRPKPGYNYIVSVCVNVSDGHLVTKSSSWRTFFVSLTGGVPGKVEDLTVTNITSTSALVTWSAPKVTNGYITSYDVILRSSHWQCYATLTNAVRETTRQSDQMKLHYPLCSVERESRGKNEGITLMNLTLATDYVISLVVHNNFNSSPAATIHLTTASERPLSPRDVTAGTTASSVIIRWTPPSRYPGPTDYVIVLTNSTSVIGYHVTGYNSSSVKIPNLKPGTCYTVQVRSNTTQGTSTNVTLHHVCTLESKSDKVTWLNVSSDPRSIHLAWTSPEHVNGRLQGYVIYLWAGAVCLEQVLLSPDMPIQLDDALKCNNKTRVSAISLADRTAKYTIHQLVSCKQYLVSIAAINGAGVGMTSNTTVTTPPQVPSILLKCRSEAPGAITFHWEQPQHSNCNISYHLSLYRGSNFYTSSSNTYTVTNSTETLHTSLTFENLDIYWPHKVILNASTSFGASSNVHSDICRSRSDVPGLVSNVIVSLPTSDQHVTVTWECPTELDRHGDIQEFHVSVSAESLQRHDLSDTLTRKPIHSTISAGRQPCQRQYSFSAKMFPQINYTLQIRAKVKDVDQLGKPETKSIYLPAQAPLALLNTDNLLKHWTSTDSTSNSSMSVNICLKTLMDNSHGEIVAFGVLVAICLDEACGADTAEQFNKWPTFYQDQLTWSQAKEKSFTQSYRATDESWEQFIRKSHTEKVSNVNFTVGDNASCDMSHKEVFCNGPISPGQHFRLEVFSCTLGGCTSVSLPRLFYSSPVHTESSSDSIVIGGAVGGMTLAAVVLIIVVIIRLRRKLNKFHILSHCKKRNSELSQVVALNDIDVCKDDGKSKPIKIREFESTWSKLTADENTLLNLEYQELDELSPIYSMDVGSDLDHRADNRWTNIIPFDHSRVKLKVIPEDPHAQHDYINANFISGADTSRDYIATQGPLTRTVADFWRMVWEQKVSVIVMLSDFEEMDKRTSMMREKVAKYYEDDGECNTAQHGHMLITRTGKLDAKDWEIRTLKLTHTTEKKSRFVKHFFFKYWSDHEADINPEDLIEFVRVVRSETSSEPPAPLVVHCSAGVGRTGTFIAVDYFNKLITRIKQRVEKGGSASELDNWTVDIFGRVLSMREKRRFMVQTRAQYAFIYNAVKVMLTQAFNPGEHTARSGQREPSGPAREDAVYDDVDSLKGQVAPESIPTSTL</sequence>
<accession>A0A9U8EKT6</accession>
<evidence type="ECO:0000256" key="8">
    <source>
        <dbReference type="ARBA" id="ARBA00023180"/>
    </source>
</evidence>
<dbReference type="KEGG" id="bgt:106074838"/>
<dbReference type="PANTHER" id="PTHR46957:SF3">
    <property type="entry name" value="CYTOKINE RECEPTOR"/>
    <property type="match status" value="1"/>
</dbReference>
<keyword evidence="8" id="KW-0325">Glycoprotein</keyword>
<dbReference type="Pfam" id="PF00041">
    <property type="entry name" value="fn3"/>
    <property type="match status" value="3"/>
</dbReference>
<feature type="compositionally biased region" description="Low complexity" evidence="9">
    <location>
        <begin position="60"/>
        <end position="69"/>
    </location>
</feature>
<keyword evidence="15" id="KW-1185">Reference proteome</keyword>
<feature type="compositionally biased region" description="Polar residues" evidence="9">
    <location>
        <begin position="579"/>
        <end position="622"/>
    </location>
</feature>
<dbReference type="PROSITE" id="PS50055">
    <property type="entry name" value="TYR_PHOSPHATASE_PTP"/>
    <property type="match status" value="1"/>
</dbReference>
<dbReference type="InterPro" id="IPR050713">
    <property type="entry name" value="RTP_Phos/Ushers"/>
</dbReference>
<feature type="region of interest" description="Disordered" evidence="9">
    <location>
        <begin position="2973"/>
        <end position="2992"/>
    </location>
</feature>
<dbReference type="OrthoDB" id="6272991at2759"/>
<feature type="region of interest" description="Disordered" evidence="9">
    <location>
        <begin position="353"/>
        <end position="479"/>
    </location>
</feature>
<comment type="subcellular location">
    <subcellularLocation>
        <location evidence="1">Membrane</location>
        <topology evidence="1">Single-pass membrane protein</topology>
    </subcellularLocation>
</comment>
<keyword evidence="7 10" id="KW-0472">Membrane</keyword>
<dbReference type="CDD" id="cd00063">
    <property type="entry name" value="FN3"/>
    <property type="match status" value="3"/>
</dbReference>
<dbReference type="SMART" id="SM00060">
    <property type="entry name" value="FN3"/>
    <property type="match status" value="5"/>
</dbReference>
<evidence type="ECO:0000256" key="5">
    <source>
        <dbReference type="ARBA" id="ARBA00022912"/>
    </source>
</evidence>
<dbReference type="PRINTS" id="PR00700">
    <property type="entry name" value="PRTYPHPHTASE"/>
</dbReference>
<feature type="compositionally biased region" description="Basic and acidic residues" evidence="9">
    <location>
        <begin position="666"/>
        <end position="679"/>
    </location>
</feature>
<feature type="domain" description="Fibronectin type-III" evidence="14">
    <location>
        <begin position="1994"/>
        <end position="2086"/>
    </location>
</feature>
<reference evidence="16" key="1">
    <citation type="submission" date="2025-08" db="UniProtKB">
        <authorList>
            <consortium name="RefSeq"/>
        </authorList>
    </citation>
    <scope>IDENTIFICATION</scope>
</reference>
<dbReference type="SMART" id="SM00194">
    <property type="entry name" value="PTPc"/>
    <property type="match status" value="1"/>
</dbReference>
<dbReference type="Gene3D" id="2.60.40.10">
    <property type="entry name" value="Immunoglobulins"/>
    <property type="match status" value="3"/>
</dbReference>
<dbReference type="PANTHER" id="PTHR46957">
    <property type="entry name" value="CYTOKINE RECEPTOR"/>
    <property type="match status" value="1"/>
</dbReference>
<gene>
    <name evidence="16" type="primary">LOC106074838</name>
</gene>
<keyword evidence="5" id="KW-0904">Protein phosphatase</keyword>
<feature type="compositionally biased region" description="Polar residues" evidence="9">
    <location>
        <begin position="878"/>
        <end position="889"/>
    </location>
</feature>
<dbReference type="PROSITE" id="PS50056">
    <property type="entry name" value="TYR_PHOSPHATASE_2"/>
    <property type="match status" value="1"/>
</dbReference>
<dbReference type="InterPro" id="IPR029021">
    <property type="entry name" value="Prot-tyrosine_phosphatase-like"/>
</dbReference>
<dbReference type="PROSITE" id="PS50853">
    <property type="entry name" value="FN3"/>
    <property type="match status" value="3"/>
</dbReference>
<dbReference type="CDD" id="cd00047">
    <property type="entry name" value="PTPc"/>
    <property type="match status" value="1"/>
</dbReference>
<feature type="signal peptide" evidence="11">
    <location>
        <begin position="1"/>
        <end position="26"/>
    </location>
</feature>
<dbReference type="Pfam" id="PF00102">
    <property type="entry name" value="Y_phosphatase"/>
    <property type="match status" value="1"/>
</dbReference>
<dbReference type="InterPro" id="IPR000387">
    <property type="entry name" value="Tyr_Pase_dom"/>
</dbReference>
<dbReference type="RefSeq" id="XP_013091165.2">
    <property type="nucleotide sequence ID" value="XM_013235711.2"/>
</dbReference>
<dbReference type="GO" id="GO:0016020">
    <property type="term" value="C:membrane"/>
    <property type="evidence" value="ECO:0007669"/>
    <property type="project" value="UniProtKB-SubCell"/>
</dbReference>
<dbReference type="InterPro" id="IPR036116">
    <property type="entry name" value="FN3_sf"/>
</dbReference>
<evidence type="ECO:0000259" key="14">
    <source>
        <dbReference type="PROSITE" id="PS50853"/>
    </source>
</evidence>
<feature type="region of interest" description="Disordered" evidence="9">
    <location>
        <begin position="295"/>
        <end position="328"/>
    </location>
</feature>
<dbReference type="InterPro" id="IPR003595">
    <property type="entry name" value="Tyr_Pase_cat"/>
</dbReference>
<feature type="compositionally biased region" description="Polar residues" evidence="9">
    <location>
        <begin position="372"/>
        <end position="412"/>
    </location>
</feature>
<protein>
    <submittedName>
        <fullName evidence="16">Mucin-17-like isoform X1</fullName>
    </submittedName>
</protein>
<feature type="compositionally biased region" description="Polar residues" evidence="9">
    <location>
        <begin position="1539"/>
        <end position="1577"/>
    </location>
</feature>
<feature type="compositionally biased region" description="Polar residues" evidence="9">
    <location>
        <begin position="297"/>
        <end position="311"/>
    </location>
</feature>
<feature type="compositionally biased region" description="Polar residues" evidence="9">
    <location>
        <begin position="420"/>
        <end position="479"/>
    </location>
</feature>
<keyword evidence="4" id="KW-0378">Hydrolase</keyword>
<feature type="domain" description="Fibronectin type-III" evidence="14">
    <location>
        <begin position="1877"/>
        <end position="1993"/>
    </location>
</feature>
<feature type="compositionally biased region" description="Low complexity" evidence="9">
    <location>
        <begin position="1156"/>
        <end position="1176"/>
    </location>
</feature>
<feature type="compositionally biased region" description="Low complexity" evidence="9">
    <location>
        <begin position="1508"/>
        <end position="1530"/>
    </location>
</feature>
<evidence type="ECO:0000256" key="2">
    <source>
        <dbReference type="ARBA" id="ARBA00022692"/>
    </source>
</evidence>
<dbReference type="InterPro" id="IPR003961">
    <property type="entry name" value="FN3_dom"/>
</dbReference>
<evidence type="ECO:0000256" key="1">
    <source>
        <dbReference type="ARBA" id="ARBA00004167"/>
    </source>
</evidence>
<evidence type="ECO:0000256" key="9">
    <source>
        <dbReference type="SAM" id="MobiDB-lite"/>
    </source>
</evidence>
<organism evidence="15 16">
    <name type="scientific">Biomphalaria glabrata</name>
    <name type="common">Bloodfluke planorb</name>
    <name type="synonym">Freshwater snail</name>
    <dbReference type="NCBI Taxonomy" id="6526"/>
    <lineage>
        <taxon>Eukaryota</taxon>
        <taxon>Metazoa</taxon>
        <taxon>Spiralia</taxon>
        <taxon>Lophotrochozoa</taxon>
        <taxon>Mollusca</taxon>
        <taxon>Gastropoda</taxon>
        <taxon>Heterobranchia</taxon>
        <taxon>Euthyneura</taxon>
        <taxon>Panpulmonata</taxon>
        <taxon>Hygrophila</taxon>
        <taxon>Lymnaeoidea</taxon>
        <taxon>Planorbidae</taxon>
        <taxon>Biomphalaria</taxon>
    </lineage>
</organism>
<evidence type="ECO:0000313" key="15">
    <source>
        <dbReference type="Proteomes" id="UP001165740"/>
    </source>
</evidence>
<evidence type="ECO:0000259" key="12">
    <source>
        <dbReference type="PROSITE" id="PS50055"/>
    </source>
</evidence>
<feature type="region of interest" description="Disordered" evidence="9">
    <location>
        <begin position="1285"/>
        <end position="1306"/>
    </location>
</feature>
<feature type="domain" description="Fibronectin type-III" evidence="14">
    <location>
        <begin position="2087"/>
        <end position="2205"/>
    </location>
</feature>
<evidence type="ECO:0000256" key="3">
    <source>
        <dbReference type="ARBA" id="ARBA00022729"/>
    </source>
</evidence>
<evidence type="ECO:0000313" key="16">
    <source>
        <dbReference type="RefSeq" id="XP_013091165.2"/>
    </source>
</evidence>
<feature type="compositionally biased region" description="Polar residues" evidence="9">
    <location>
        <begin position="234"/>
        <end position="260"/>
    </location>
</feature>
<feature type="compositionally biased region" description="Basic and acidic residues" evidence="9">
    <location>
        <begin position="312"/>
        <end position="322"/>
    </location>
</feature>
<dbReference type="GO" id="GO:0004725">
    <property type="term" value="F:protein tyrosine phosphatase activity"/>
    <property type="evidence" value="ECO:0007669"/>
    <property type="project" value="InterPro"/>
</dbReference>
<dbReference type="SUPFAM" id="SSF49265">
    <property type="entry name" value="Fibronectin type III"/>
    <property type="match status" value="2"/>
</dbReference>
<feature type="compositionally biased region" description="Polar residues" evidence="9">
    <location>
        <begin position="700"/>
        <end position="721"/>
    </location>
</feature>
<keyword evidence="2 10" id="KW-0812">Transmembrane</keyword>
<keyword evidence="6 10" id="KW-1133">Transmembrane helix</keyword>
<feature type="region of interest" description="Disordered" evidence="9">
    <location>
        <begin position="874"/>
        <end position="906"/>
    </location>
</feature>
<feature type="domain" description="Tyrosine specific protein phosphatases" evidence="13">
    <location>
        <begin position="2865"/>
        <end position="2955"/>
    </location>
</feature>
<feature type="domain" description="Tyrosine-protein phosphatase" evidence="12">
    <location>
        <begin position="2681"/>
        <end position="2964"/>
    </location>
</feature>
<feature type="region of interest" description="Disordered" evidence="9">
    <location>
        <begin position="570"/>
        <end position="721"/>
    </location>
</feature>
<evidence type="ECO:0000256" key="6">
    <source>
        <dbReference type="ARBA" id="ARBA00022989"/>
    </source>
</evidence>
<feature type="transmembrane region" description="Helical" evidence="10">
    <location>
        <begin position="2596"/>
        <end position="2618"/>
    </location>
</feature>
<dbReference type="GeneID" id="106074838"/>
<feature type="compositionally biased region" description="Low complexity" evidence="9">
    <location>
        <begin position="1290"/>
        <end position="1306"/>
    </location>
</feature>
<name>A0A9U8EKT6_BIOGL</name>
<proteinExistence type="predicted"/>
<feature type="compositionally biased region" description="Polar residues" evidence="9">
    <location>
        <begin position="1177"/>
        <end position="1198"/>
    </location>
</feature>
<keyword evidence="3 11" id="KW-0732">Signal</keyword>
<dbReference type="SUPFAM" id="SSF52799">
    <property type="entry name" value="(Phosphotyrosine protein) phosphatases II"/>
    <property type="match status" value="1"/>
</dbReference>
<evidence type="ECO:0000256" key="7">
    <source>
        <dbReference type="ARBA" id="ARBA00023136"/>
    </source>
</evidence>
<dbReference type="Proteomes" id="UP001165740">
    <property type="component" value="Chromosome 6"/>
</dbReference>
<dbReference type="InterPro" id="IPR013783">
    <property type="entry name" value="Ig-like_fold"/>
</dbReference>
<evidence type="ECO:0000256" key="4">
    <source>
        <dbReference type="ARBA" id="ARBA00022801"/>
    </source>
</evidence>
<dbReference type="Gene3D" id="3.90.190.10">
    <property type="entry name" value="Protein tyrosine phosphatase superfamily"/>
    <property type="match status" value="1"/>
</dbReference>
<feature type="region of interest" description="Disordered" evidence="9">
    <location>
        <begin position="230"/>
        <end position="278"/>
    </location>
</feature>
<feature type="compositionally biased region" description="Low complexity" evidence="9">
    <location>
        <begin position="634"/>
        <end position="654"/>
    </location>
</feature>
<feature type="chain" id="PRO_5040950139" evidence="11">
    <location>
        <begin position="27"/>
        <end position="3013"/>
    </location>
</feature>
<evidence type="ECO:0000259" key="13">
    <source>
        <dbReference type="PROSITE" id="PS50056"/>
    </source>
</evidence>
<dbReference type="InterPro" id="IPR016130">
    <property type="entry name" value="Tyr_Pase_AS"/>
</dbReference>
<feature type="region of interest" description="Disordered" evidence="9">
    <location>
        <begin position="1503"/>
        <end position="1577"/>
    </location>
</feature>